<dbReference type="EMBL" id="QPJK01000004">
    <property type="protein sequence ID" value="RCW71400.1"/>
    <property type="molecule type" value="Genomic_DNA"/>
</dbReference>
<dbReference type="InterPro" id="IPR029063">
    <property type="entry name" value="SAM-dependent_MTases_sf"/>
</dbReference>
<dbReference type="CDD" id="cd02440">
    <property type="entry name" value="AdoMet_MTases"/>
    <property type="match status" value="1"/>
</dbReference>
<protein>
    <submittedName>
        <fullName evidence="2">Methyltransferase family protein</fullName>
    </submittedName>
</protein>
<sequence length="209" mass="23154">MRTAGPPEAAPESMRRYFDGLYAAADDPYGTRDRWYERRKRALLVASLPRQRFRRCYEPGCGTAELTPGLAARCDSVLAADFSAHALRAARQRTAALPQVRLAQHRLPEDWPVGERFDLVVLSEVGYFLPAAQVQALARHCADSLDADGVLVACDWLAPFAQRACPTEEVHALLGAIGLAPLVVHSEDDFCLRVWARDARSVAQREGIR</sequence>
<dbReference type="InterPro" id="IPR013217">
    <property type="entry name" value="Methyltransf_12"/>
</dbReference>
<keyword evidence="2" id="KW-0808">Transferase</keyword>
<keyword evidence="3" id="KW-1185">Reference proteome</keyword>
<dbReference type="Pfam" id="PF08242">
    <property type="entry name" value="Methyltransf_12"/>
    <property type="match status" value="1"/>
</dbReference>
<name>A0A368XTL5_9BURK</name>
<feature type="domain" description="Methyltransferase type 12" evidence="1">
    <location>
        <begin position="60"/>
        <end position="151"/>
    </location>
</feature>
<comment type="caution">
    <text evidence="2">The sequence shown here is derived from an EMBL/GenBank/DDBJ whole genome shotgun (WGS) entry which is preliminary data.</text>
</comment>
<accession>A0A368XTL5</accession>
<dbReference type="SUPFAM" id="SSF53335">
    <property type="entry name" value="S-adenosyl-L-methionine-dependent methyltransferases"/>
    <property type="match status" value="1"/>
</dbReference>
<keyword evidence="2" id="KW-0489">Methyltransferase</keyword>
<evidence type="ECO:0000313" key="3">
    <source>
        <dbReference type="Proteomes" id="UP000252884"/>
    </source>
</evidence>
<reference evidence="2 3" key="1">
    <citation type="submission" date="2018-07" db="EMBL/GenBank/DDBJ databases">
        <title>Genomic Encyclopedia of Type Strains, Phase IV (KMG-IV): sequencing the most valuable type-strain genomes for metagenomic binning, comparative biology and taxonomic classification.</title>
        <authorList>
            <person name="Goeker M."/>
        </authorList>
    </citation>
    <scope>NUCLEOTIDE SEQUENCE [LARGE SCALE GENOMIC DNA]</scope>
    <source>
        <strain evidence="2 3">DSM 21634</strain>
    </source>
</reference>
<gene>
    <name evidence="2" type="ORF">DES41_104219</name>
</gene>
<evidence type="ECO:0000259" key="1">
    <source>
        <dbReference type="Pfam" id="PF08242"/>
    </source>
</evidence>
<dbReference type="GO" id="GO:0008168">
    <property type="term" value="F:methyltransferase activity"/>
    <property type="evidence" value="ECO:0007669"/>
    <property type="project" value="UniProtKB-KW"/>
</dbReference>
<dbReference type="Proteomes" id="UP000252884">
    <property type="component" value="Unassembled WGS sequence"/>
</dbReference>
<organism evidence="2 3">
    <name type="scientific">Pseudorhodoferax soli</name>
    <dbReference type="NCBI Taxonomy" id="545864"/>
    <lineage>
        <taxon>Bacteria</taxon>
        <taxon>Pseudomonadati</taxon>
        <taxon>Pseudomonadota</taxon>
        <taxon>Betaproteobacteria</taxon>
        <taxon>Burkholderiales</taxon>
        <taxon>Comamonadaceae</taxon>
    </lineage>
</organism>
<dbReference type="GO" id="GO:0032259">
    <property type="term" value="P:methylation"/>
    <property type="evidence" value="ECO:0007669"/>
    <property type="project" value="UniProtKB-KW"/>
</dbReference>
<dbReference type="Gene3D" id="3.40.50.150">
    <property type="entry name" value="Vaccinia Virus protein VP39"/>
    <property type="match status" value="1"/>
</dbReference>
<evidence type="ECO:0000313" key="2">
    <source>
        <dbReference type="EMBL" id="RCW71400.1"/>
    </source>
</evidence>
<proteinExistence type="predicted"/>
<dbReference type="AlphaFoldDB" id="A0A368XTL5"/>